<evidence type="ECO:0000256" key="3">
    <source>
        <dbReference type="ARBA" id="ARBA00022516"/>
    </source>
</evidence>
<dbReference type="AlphaFoldDB" id="A0A2J7TFE2"/>
<evidence type="ECO:0000313" key="17">
    <source>
        <dbReference type="Proteomes" id="UP000236286"/>
    </source>
</evidence>
<keyword evidence="12 14" id="KW-0472">Membrane</keyword>
<accession>A0A2J7TFE2</accession>
<dbReference type="Proteomes" id="UP000236286">
    <property type="component" value="Unassembled WGS sequence"/>
</dbReference>
<feature type="transmembrane region" description="Helical" evidence="14">
    <location>
        <begin position="119"/>
        <end position="141"/>
    </location>
</feature>
<dbReference type="GO" id="GO:0006633">
    <property type="term" value="P:fatty acid biosynthetic process"/>
    <property type="evidence" value="ECO:0007669"/>
    <property type="project" value="UniProtKB-KW"/>
</dbReference>
<evidence type="ECO:0000256" key="11">
    <source>
        <dbReference type="ARBA" id="ARBA00023098"/>
    </source>
</evidence>
<evidence type="ECO:0000256" key="10">
    <source>
        <dbReference type="ARBA" id="ARBA00023002"/>
    </source>
</evidence>
<dbReference type="GO" id="GO:0080132">
    <property type="term" value="F:fatty acid 2-hydroxylase activity"/>
    <property type="evidence" value="ECO:0007669"/>
    <property type="project" value="InterPro"/>
</dbReference>
<evidence type="ECO:0000256" key="4">
    <source>
        <dbReference type="ARBA" id="ARBA00022692"/>
    </source>
</evidence>
<feature type="transmembrane region" description="Helical" evidence="14">
    <location>
        <begin position="147"/>
        <end position="166"/>
    </location>
</feature>
<evidence type="ECO:0000256" key="8">
    <source>
        <dbReference type="ARBA" id="ARBA00022833"/>
    </source>
</evidence>
<evidence type="ECO:0000256" key="2">
    <source>
        <dbReference type="ARBA" id="ARBA00004477"/>
    </source>
</evidence>
<keyword evidence="6" id="KW-0256">Endoplasmic reticulum</keyword>
<dbReference type="GO" id="GO:0016020">
    <property type="term" value="C:membrane"/>
    <property type="evidence" value="ECO:0007669"/>
    <property type="project" value="InterPro"/>
</dbReference>
<protein>
    <submittedName>
        <fullName evidence="16">Fatty acid hydroxylase</fullName>
    </submittedName>
</protein>
<evidence type="ECO:0000313" key="16">
    <source>
        <dbReference type="EMBL" id="PNG25497.1"/>
    </source>
</evidence>
<dbReference type="RefSeq" id="WP_102844235.1">
    <property type="nucleotide sequence ID" value="NZ_PDZR01000015.1"/>
</dbReference>
<evidence type="ECO:0000256" key="13">
    <source>
        <dbReference type="ARBA" id="ARBA00023160"/>
    </source>
</evidence>
<dbReference type="EMBL" id="PDZR01000015">
    <property type="protein sequence ID" value="PNG25497.1"/>
    <property type="molecule type" value="Genomic_DNA"/>
</dbReference>
<evidence type="ECO:0000256" key="6">
    <source>
        <dbReference type="ARBA" id="ARBA00022824"/>
    </source>
</evidence>
<comment type="subcellular location">
    <subcellularLocation>
        <location evidence="2">Endoplasmic reticulum membrane</location>
        <topology evidence="2">Multi-pass membrane protein</topology>
    </subcellularLocation>
</comment>
<keyword evidence="4 14" id="KW-0812">Transmembrane</keyword>
<dbReference type="OrthoDB" id="5291370at2"/>
<comment type="cofactor">
    <cofactor evidence="1">
        <name>Zn(2+)</name>
        <dbReference type="ChEBI" id="CHEBI:29105"/>
    </cofactor>
</comment>
<keyword evidence="13" id="KW-0275">Fatty acid biosynthesis</keyword>
<dbReference type="GO" id="GO:0005506">
    <property type="term" value="F:iron ion binding"/>
    <property type="evidence" value="ECO:0007669"/>
    <property type="project" value="InterPro"/>
</dbReference>
<reference evidence="16 17" key="1">
    <citation type="submission" date="2017-10" db="EMBL/GenBank/DDBJ databases">
        <title>Genome announcement of Methylocella silvestris TVC from permafrost.</title>
        <authorList>
            <person name="Wang J."/>
            <person name="Geng K."/>
            <person name="Ul-Haque F."/>
            <person name="Crombie A.T."/>
            <person name="Street L.E."/>
            <person name="Wookey P.A."/>
            <person name="Murrell J.C."/>
            <person name="Pratscher J."/>
        </authorList>
    </citation>
    <scope>NUCLEOTIDE SEQUENCE [LARGE SCALE GENOMIC DNA]</scope>
    <source>
        <strain evidence="16 17">TVC</strain>
    </source>
</reference>
<sequence length="224" mass="26078">MTQTRNNFDYTIPQHVDRLKASPRLFENALLDKLSRVHWSTPVFVYTPVIILLAVWSLQAFSFPVVLIAGAFGYLLWTLTEYFGHRFPFHYKHPSKIGARLHFLVHGVHHDHPNDPLRLVMPVLLSIPIMLIAFLVVRVLFGLPYGYPVLMGFIIGYLAYDMVHYYTHHAHPTTRLGQTLRRLHLMHHFRDPTRGFGVSAPWWDYVFGTQHEKQKRERAADAAD</sequence>
<dbReference type="PANTHER" id="PTHR12863">
    <property type="entry name" value="FATTY ACID HYDROXYLASE"/>
    <property type="match status" value="1"/>
</dbReference>
<comment type="caution">
    <text evidence="16">The sequence shown here is derived from an EMBL/GenBank/DDBJ whole genome shotgun (WGS) entry which is preliminary data.</text>
</comment>
<name>A0A2J7TFE2_METSI</name>
<evidence type="ECO:0000256" key="1">
    <source>
        <dbReference type="ARBA" id="ARBA00001947"/>
    </source>
</evidence>
<dbReference type="InterPro" id="IPR006694">
    <property type="entry name" value="Fatty_acid_hydroxylase"/>
</dbReference>
<feature type="domain" description="Fatty acid hydroxylase" evidence="15">
    <location>
        <begin position="72"/>
        <end position="209"/>
    </location>
</feature>
<proteinExistence type="predicted"/>
<keyword evidence="11" id="KW-0443">Lipid metabolism</keyword>
<dbReference type="InterPro" id="IPR014430">
    <property type="entry name" value="Scs7"/>
</dbReference>
<dbReference type="PANTHER" id="PTHR12863:SF1">
    <property type="entry name" value="FATTY ACID 2-HYDROXYLASE"/>
    <property type="match status" value="1"/>
</dbReference>
<evidence type="ECO:0000256" key="7">
    <source>
        <dbReference type="ARBA" id="ARBA00022832"/>
    </source>
</evidence>
<keyword evidence="8" id="KW-0862">Zinc</keyword>
<dbReference type="Pfam" id="PF04116">
    <property type="entry name" value="FA_hydroxylase"/>
    <property type="match status" value="1"/>
</dbReference>
<gene>
    <name evidence="16" type="ORF">CR492_13345</name>
</gene>
<keyword evidence="3" id="KW-0444">Lipid biosynthesis</keyword>
<feature type="transmembrane region" description="Helical" evidence="14">
    <location>
        <begin position="44"/>
        <end position="77"/>
    </location>
</feature>
<evidence type="ECO:0000256" key="12">
    <source>
        <dbReference type="ARBA" id="ARBA00023136"/>
    </source>
</evidence>
<evidence type="ECO:0000256" key="14">
    <source>
        <dbReference type="SAM" id="Phobius"/>
    </source>
</evidence>
<keyword evidence="10" id="KW-0560">Oxidoreductase</keyword>
<keyword evidence="7" id="KW-0276">Fatty acid metabolism</keyword>
<evidence type="ECO:0000256" key="9">
    <source>
        <dbReference type="ARBA" id="ARBA00022989"/>
    </source>
</evidence>
<keyword evidence="9 14" id="KW-1133">Transmembrane helix</keyword>
<evidence type="ECO:0000256" key="5">
    <source>
        <dbReference type="ARBA" id="ARBA00022723"/>
    </source>
</evidence>
<evidence type="ECO:0000259" key="15">
    <source>
        <dbReference type="Pfam" id="PF04116"/>
    </source>
</evidence>
<organism evidence="16 17">
    <name type="scientific">Methylocella silvestris</name>
    <dbReference type="NCBI Taxonomy" id="199596"/>
    <lineage>
        <taxon>Bacteria</taxon>
        <taxon>Pseudomonadati</taxon>
        <taxon>Pseudomonadota</taxon>
        <taxon>Alphaproteobacteria</taxon>
        <taxon>Hyphomicrobiales</taxon>
        <taxon>Beijerinckiaceae</taxon>
        <taxon>Methylocella</taxon>
    </lineage>
</organism>
<keyword evidence="5" id="KW-0479">Metal-binding</keyword>